<organism evidence="2 3">
    <name type="scientific">Mycobacterium leprae (strain Br4923)</name>
    <dbReference type="NCBI Taxonomy" id="561304"/>
    <lineage>
        <taxon>Bacteria</taxon>
        <taxon>Bacillati</taxon>
        <taxon>Actinomycetota</taxon>
        <taxon>Actinomycetes</taxon>
        <taxon>Mycobacteriales</taxon>
        <taxon>Mycobacteriaceae</taxon>
        <taxon>Mycobacterium</taxon>
    </lineage>
</organism>
<name>A0A0H3MQR1_MYCLB</name>
<sequence length="80" mass="9400">MYMFEQADVQVPPSTYYTVKQQGFVRAADLTDTYDGKILFDLWMANLPILLCAQALARHYTRRSQLRSRQGDTADVYRRY</sequence>
<dbReference type="KEGG" id="mlb:MLBr01292"/>
<accession>A0A0H3MQR1</accession>
<reference evidence="2 3" key="1">
    <citation type="journal article" date="2009" name="Nat. Genet.">
        <title>Comparative genomic and phylogeographic analysis of Mycobacterium leprae.</title>
        <authorList>
            <person name="Monot M."/>
            <person name="Honore N."/>
            <person name="Garnier T."/>
            <person name="Zidane N."/>
            <person name="Sherafi D."/>
            <person name="Paniz-Mondolfi A."/>
            <person name="Matsuoka M."/>
            <person name="Taylor G.M."/>
            <person name="Donoghue H.D."/>
            <person name="Bouwman A."/>
            <person name="Mays S."/>
            <person name="Watson C."/>
            <person name="Lockwood D."/>
            <person name="Khamispour A."/>
            <person name="Dowlati Y."/>
            <person name="Jianping S."/>
            <person name="Rea T.H."/>
            <person name="Vera-Cabrera L."/>
            <person name="Stefani M.M."/>
            <person name="Banu S."/>
            <person name="Macdonald M."/>
            <person name="Sapkota B.R."/>
            <person name="Spencer J.S."/>
            <person name="Thomas J."/>
            <person name="Harshman K."/>
            <person name="Singh P."/>
            <person name="Busso P."/>
            <person name="Gattiker A."/>
            <person name="Rougemont J."/>
            <person name="Brennan P.J."/>
            <person name="Cole S.T."/>
        </authorList>
    </citation>
    <scope>NUCLEOTIDE SEQUENCE [LARGE SCALE GENOMIC DNA]</scope>
    <source>
        <strain evidence="3">Br4923</strain>
    </source>
</reference>
<keyword evidence="1" id="KW-1133">Transmembrane helix</keyword>
<proteinExistence type="predicted"/>
<keyword evidence="1" id="KW-0812">Transmembrane</keyword>
<dbReference type="AlphaFoldDB" id="A0A0H3MQR1"/>
<evidence type="ECO:0000313" key="2">
    <source>
        <dbReference type="EMBL" id="CAR71387.1"/>
    </source>
</evidence>
<dbReference type="EMBL" id="FM211192">
    <property type="protein sequence ID" value="CAR71387.1"/>
    <property type="molecule type" value="Genomic_DNA"/>
</dbReference>
<feature type="transmembrane region" description="Helical" evidence="1">
    <location>
        <begin position="38"/>
        <end position="57"/>
    </location>
</feature>
<evidence type="ECO:0000256" key="1">
    <source>
        <dbReference type="SAM" id="Phobius"/>
    </source>
</evidence>
<keyword evidence="1" id="KW-0472">Membrane</keyword>
<dbReference type="Proteomes" id="UP000006900">
    <property type="component" value="Chromosome"/>
</dbReference>
<gene>
    <name evidence="2" type="ordered locus">MLBr01292</name>
</gene>
<evidence type="ECO:0000313" key="3">
    <source>
        <dbReference type="Proteomes" id="UP000006900"/>
    </source>
</evidence>
<protein>
    <submittedName>
        <fullName evidence="2">Uncharacterized protein</fullName>
    </submittedName>
</protein>
<dbReference type="HOGENOM" id="CLU_2585912_0_0_11"/>